<proteinExistence type="predicted"/>
<organism evidence="1 2">
    <name type="scientific">Ferrovum myxofaciens</name>
    <dbReference type="NCBI Taxonomy" id="416213"/>
    <lineage>
        <taxon>Bacteria</taxon>
        <taxon>Pseudomonadati</taxon>
        <taxon>Pseudomonadota</taxon>
        <taxon>Betaproteobacteria</taxon>
        <taxon>Ferrovales</taxon>
        <taxon>Ferrovaceae</taxon>
        <taxon>Ferrovum</taxon>
    </lineage>
</organism>
<accession>A0A149VUU4</accession>
<dbReference type="Proteomes" id="UP000075653">
    <property type="component" value="Unassembled WGS sequence"/>
</dbReference>
<name>A0A149VUU4_9PROT</name>
<dbReference type="AlphaFoldDB" id="A0A149VUU4"/>
<reference evidence="1 2" key="1">
    <citation type="submission" date="2016-01" db="EMBL/GenBank/DDBJ databases">
        <title>Genome sequence of the acidophilic iron oxidising Ferrovum strain Z-31.</title>
        <authorList>
            <person name="Poehlein A."/>
            <person name="Ullrich S.R."/>
            <person name="Schloemann M."/>
            <person name="Muehling M."/>
            <person name="Daniel R."/>
        </authorList>
    </citation>
    <scope>NUCLEOTIDE SEQUENCE [LARGE SCALE GENOMIC DNA]</scope>
    <source>
        <strain evidence="1 2">Z-31</strain>
    </source>
</reference>
<evidence type="ECO:0000313" key="2">
    <source>
        <dbReference type="Proteomes" id="UP000075653"/>
    </source>
</evidence>
<sequence length="57" mass="6404">MLVQGSTESLNRTEVILPQGCGVSDIRDKDGVWRPRDSVGLVWRPETRPQVALWELG</sequence>
<gene>
    <name evidence="1" type="ORF">FEMY_24910</name>
</gene>
<evidence type="ECO:0000313" key="1">
    <source>
        <dbReference type="EMBL" id="KXW56993.1"/>
    </source>
</evidence>
<protein>
    <submittedName>
        <fullName evidence="1">Uncharacterized protein</fullName>
    </submittedName>
</protein>
<dbReference type="EMBL" id="LRRD01000192">
    <property type="protein sequence ID" value="KXW56993.1"/>
    <property type="molecule type" value="Genomic_DNA"/>
</dbReference>
<keyword evidence="2" id="KW-1185">Reference proteome</keyword>
<dbReference type="PATRIC" id="fig|1789004.3.peg.2680"/>
<comment type="caution">
    <text evidence="1">The sequence shown here is derived from an EMBL/GenBank/DDBJ whole genome shotgun (WGS) entry which is preliminary data.</text>
</comment>